<organism evidence="1 2">
    <name type="scientific">Nannocystis punicea</name>
    <dbReference type="NCBI Taxonomy" id="2995304"/>
    <lineage>
        <taxon>Bacteria</taxon>
        <taxon>Pseudomonadati</taxon>
        <taxon>Myxococcota</taxon>
        <taxon>Polyangia</taxon>
        <taxon>Nannocystales</taxon>
        <taxon>Nannocystaceae</taxon>
        <taxon>Nannocystis</taxon>
    </lineage>
</organism>
<dbReference type="EMBL" id="CP114040">
    <property type="protein sequence ID" value="WAS96041.1"/>
    <property type="molecule type" value="Genomic_DNA"/>
</dbReference>
<name>A0ABY7H9T9_9BACT</name>
<gene>
    <name evidence="1" type="ORF">O0S08_07740</name>
</gene>
<keyword evidence="2" id="KW-1185">Reference proteome</keyword>
<proteinExistence type="predicted"/>
<protein>
    <submittedName>
        <fullName evidence="1">Uncharacterized protein</fullName>
    </submittedName>
</protein>
<sequence length="151" mass="16628">MTPTTSSALSLAFKTALEAITPSAEPLSPWTFTSGPREQGTALHLLGTALRSFDLIFESGSESRLWYGNGVAYTCRLRIATSYADLAPDVRDHMIMDDGVDLTRMFMQLAEPTVAGFAYAVYQRAGQIYLDEGSNAMVEHLFDLHWSQNIA</sequence>
<dbReference type="Proteomes" id="UP001164459">
    <property type="component" value="Chromosome"/>
</dbReference>
<reference evidence="1" key="1">
    <citation type="submission" date="2022-11" db="EMBL/GenBank/DDBJ databases">
        <title>Minimal conservation of predation-associated metabolite biosynthetic gene clusters underscores biosynthetic potential of Myxococcota including descriptions for ten novel species: Archangium lansinium sp. nov., Myxococcus landrumus sp. nov., Nannocystis bai.</title>
        <authorList>
            <person name="Ahearne A."/>
            <person name="Stevens C."/>
            <person name="Dowd S."/>
        </authorList>
    </citation>
    <scope>NUCLEOTIDE SEQUENCE</scope>
    <source>
        <strain evidence="1">Fl3</strain>
    </source>
</reference>
<dbReference type="RefSeq" id="WP_269038383.1">
    <property type="nucleotide sequence ID" value="NZ_CP114040.1"/>
</dbReference>
<evidence type="ECO:0000313" key="2">
    <source>
        <dbReference type="Proteomes" id="UP001164459"/>
    </source>
</evidence>
<accession>A0ABY7H9T9</accession>
<evidence type="ECO:0000313" key="1">
    <source>
        <dbReference type="EMBL" id="WAS96041.1"/>
    </source>
</evidence>